<proteinExistence type="predicted"/>
<dbReference type="SUPFAM" id="SSF58104">
    <property type="entry name" value="Methyl-accepting chemotaxis protein (MCP) signaling domain"/>
    <property type="match status" value="1"/>
</dbReference>
<feature type="coiled-coil region" evidence="4">
    <location>
        <begin position="76"/>
        <end position="103"/>
    </location>
</feature>
<dbReference type="Pfam" id="PF00015">
    <property type="entry name" value="MCPsignal"/>
    <property type="match status" value="1"/>
</dbReference>
<evidence type="ECO:0000256" key="5">
    <source>
        <dbReference type="SAM" id="Phobius"/>
    </source>
</evidence>
<evidence type="ECO:0000259" key="6">
    <source>
        <dbReference type="PROSITE" id="PS50111"/>
    </source>
</evidence>
<dbReference type="PANTHER" id="PTHR32089">
    <property type="entry name" value="METHYL-ACCEPTING CHEMOTAXIS PROTEIN MCPB"/>
    <property type="match status" value="1"/>
</dbReference>
<dbReference type="GO" id="GO:0016020">
    <property type="term" value="C:membrane"/>
    <property type="evidence" value="ECO:0007669"/>
    <property type="project" value="UniProtKB-SubCell"/>
</dbReference>
<protein>
    <submittedName>
        <fullName evidence="7">Chemotaxis protein</fullName>
    </submittedName>
</protein>
<feature type="transmembrane region" description="Helical" evidence="5">
    <location>
        <begin position="26"/>
        <end position="46"/>
    </location>
</feature>
<keyword evidence="8" id="KW-1185">Reference proteome</keyword>
<keyword evidence="4" id="KW-0175">Coiled coil</keyword>
<dbReference type="GO" id="GO:0007165">
    <property type="term" value="P:signal transduction"/>
    <property type="evidence" value="ECO:0007669"/>
    <property type="project" value="UniProtKB-KW"/>
</dbReference>
<gene>
    <name evidence="7" type="ORF">BFC18_09320</name>
</gene>
<evidence type="ECO:0000256" key="2">
    <source>
        <dbReference type="ARBA" id="ARBA00023224"/>
    </source>
</evidence>
<dbReference type="InterPro" id="IPR004089">
    <property type="entry name" value="MCPsignal_dom"/>
</dbReference>
<dbReference type="STRING" id="1656094.BFC18_09320"/>
<keyword evidence="5" id="KW-0472">Membrane</keyword>
<dbReference type="PANTHER" id="PTHR32089:SF112">
    <property type="entry name" value="LYSOZYME-LIKE PROTEIN-RELATED"/>
    <property type="match status" value="1"/>
</dbReference>
<evidence type="ECO:0000256" key="1">
    <source>
        <dbReference type="ARBA" id="ARBA00004370"/>
    </source>
</evidence>
<dbReference type="RefSeq" id="WP_070125033.1">
    <property type="nucleotide sequence ID" value="NZ_MDHN01000015.1"/>
</dbReference>
<evidence type="ECO:0000256" key="4">
    <source>
        <dbReference type="SAM" id="Coils"/>
    </source>
</evidence>
<organism evidence="7 8">
    <name type="scientific">Alteromonas confluentis</name>
    <dbReference type="NCBI Taxonomy" id="1656094"/>
    <lineage>
        <taxon>Bacteria</taxon>
        <taxon>Pseudomonadati</taxon>
        <taxon>Pseudomonadota</taxon>
        <taxon>Gammaproteobacteria</taxon>
        <taxon>Alteromonadales</taxon>
        <taxon>Alteromonadaceae</taxon>
        <taxon>Alteromonas/Salinimonas group</taxon>
        <taxon>Alteromonas</taxon>
    </lineage>
</organism>
<comment type="subcellular location">
    <subcellularLocation>
        <location evidence="1">Membrane</location>
    </subcellularLocation>
</comment>
<keyword evidence="5" id="KW-1133">Transmembrane helix</keyword>
<accession>A0A1E7ZD15</accession>
<sequence length="429" mass="47401">MINLRETGLEVIARLRRSQRLNNPTVQAVLLSVLGAVFALSGVVAVNVFTSAQFSVGVAVVCSLVTSAFWIGKQLLTSENSNNAELEQALAEANDYLDMTSAQLHTTHKQVDEYAAILGGQIDGISNITEEASVDLMSALYQIEEVIHNGIDSIEMSQRNTASFKEESAAELEDANQRLEEITQLIHSQQEHDKAHTAAIQEVLGEIDKLKELTELVKNIAFQTNLLALNAAIEAARAGDYGRGFAVVAEQVRTLSSQSSEAAEKIETGIRSAMETARVHGEKLLSTNQSQETCDLLTSFSGSLANMTDHYRRLEEFSPRMLSCFSGVAKDIAGKVSGAIGKIQFQDIIRQRAENVKLEHEALVSLFGQFSEYIDGRKAFDDSFNLSTAEMFEKYVMEDQRRIHFDLANSDGEKREVVEETREPKIELF</sequence>
<evidence type="ECO:0000256" key="3">
    <source>
        <dbReference type="PROSITE-ProRule" id="PRU00284"/>
    </source>
</evidence>
<reference evidence="7 8" key="1">
    <citation type="submission" date="2016-08" db="EMBL/GenBank/DDBJ databases">
        <authorList>
            <person name="Seilhamer J.J."/>
        </authorList>
    </citation>
    <scope>NUCLEOTIDE SEQUENCE [LARGE SCALE GENOMIC DNA]</scope>
    <source>
        <strain evidence="7 8">KCTC 42603</strain>
    </source>
</reference>
<dbReference type="Gene3D" id="1.10.287.950">
    <property type="entry name" value="Methyl-accepting chemotaxis protein"/>
    <property type="match status" value="1"/>
</dbReference>
<comment type="caution">
    <text evidence="7">The sequence shown here is derived from an EMBL/GenBank/DDBJ whole genome shotgun (WGS) entry which is preliminary data.</text>
</comment>
<feature type="domain" description="Methyl-accepting transducer" evidence="6">
    <location>
        <begin position="107"/>
        <end position="278"/>
    </location>
</feature>
<dbReference type="AlphaFoldDB" id="A0A1E7ZD15"/>
<evidence type="ECO:0000313" key="8">
    <source>
        <dbReference type="Proteomes" id="UP000175691"/>
    </source>
</evidence>
<keyword evidence="2 3" id="KW-0807">Transducer</keyword>
<dbReference type="OrthoDB" id="9150595at2"/>
<dbReference type="Proteomes" id="UP000175691">
    <property type="component" value="Unassembled WGS sequence"/>
</dbReference>
<dbReference type="SMART" id="SM00283">
    <property type="entry name" value="MA"/>
    <property type="match status" value="1"/>
</dbReference>
<dbReference type="GO" id="GO:0006935">
    <property type="term" value="P:chemotaxis"/>
    <property type="evidence" value="ECO:0007669"/>
    <property type="project" value="UniProtKB-ARBA"/>
</dbReference>
<evidence type="ECO:0000313" key="7">
    <source>
        <dbReference type="EMBL" id="OFC71342.1"/>
    </source>
</evidence>
<feature type="transmembrane region" description="Helical" evidence="5">
    <location>
        <begin position="52"/>
        <end position="71"/>
    </location>
</feature>
<keyword evidence="5" id="KW-0812">Transmembrane</keyword>
<dbReference type="PROSITE" id="PS50111">
    <property type="entry name" value="CHEMOTAXIS_TRANSDUC_2"/>
    <property type="match status" value="1"/>
</dbReference>
<dbReference type="EMBL" id="MDHN01000015">
    <property type="protein sequence ID" value="OFC71342.1"/>
    <property type="molecule type" value="Genomic_DNA"/>
</dbReference>
<feature type="coiled-coil region" evidence="4">
    <location>
        <begin position="162"/>
        <end position="192"/>
    </location>
</feature>
<name>A0A1E7ZD15_9ALTE</name>